<organism evidence="1">
    <name type="scientific">hydrothermal vent metagenome</name>
    <dbReference type="NCBI Taxonomy" id="652676"/>
    <lineage>
        <taxon>unclassified sequences</taxon>
        <taxon>metagenomes</taxon>
        <taxon>ecological metagenomes</taxon>
    </lineage>
</organism>
<gene>
    <name evidence="1" type="ORF">MNBD_GAMMA10-1229</name>
</gene>
<dbReference type="AlphaFoldDB" id="A0A3B0XMY6"/>
<reference evidence="1" key="1">
    <citation type="submission" date="2018-06" db="EMBL/GenBank/DDBJ databases">
        <authorList>
            <person name="Zhirakovskaya E."/>
        </authorList>
    </citation>
    <scope>NUCLEOTIDE SEQUENCE</scope>
</reference>
<sequence>MADNAGDKRTGSYGTLRERFQAAVRAGVLGTQSNLGVTVTQKEFRTFFSTTDSNYASSFLPAATIEPGCLDMRHTKYLFRIGYGVYLVHAGVFEEEE</sequence>
<dbReference type="EMBL" id="UOFJ01000205">
    <property type="protein sequence ID" value="VAW66100.1"/>
    <property type="molecule type" value="Genomic_DNA"/>
</dbReference>
<proteinExistence type="predicted"/>
<name>A0A3B0XMY6_9ZZZZ</name>
<evidence type="ECO:0000313" key="1">
    <source>
        <dbReference type="EMBL" id="VAW66100.1"/>
    </source>
</evidence>
<accession>A0A3B0XMY6</accession>
<protein>
    <submittedName>
        <fullName evidence="1">Uncharacterized protein</fullName>
    </submittedName>
</protein>